<dbReference type="GO" id="GO:0003677">
    <property type="term" value="F:DNA binding"/>
    <property type="evidence" value="ECO:0007669"/>
    <property type="project" value="InterPro"/>
</dbReference>
<dbReference type="AlphaFoldDB" id="A0A9N7R3R9"/>
<organism evidence="2 3">
    <name type="scientific">Striga hermonthica</name>
    <name type="common">Purple witchweed</name>
    <name type="synonym">Buchnera hermonthica</name>
    <dbReference type="NCBI Taxonomy" id="68872"/>
    <lineage>
        <taxon>Eukaryota</taxon>
        <taxon>Viridiplantae</taxon>
        <taxon>Streptophyta</taxon>
        <taxon>Embryophyta</taxon>
        <taxon>Tracheophyta</taxon>
        <taxon>Spermatophyta</taxon>
        <taxon>Magnoliopsida</taxon>
        <taxon>eudicotyledons</taxon>
        <taxon>Gunneridae</taxon>
        <taxon>Pentapetalae</taxon>
        <taxon>asterids</taxon>
        <taxon>lamiids</taxon>
        <taxon>Lamiales</taxon>
        <taxon>Orobanchaceae</taxon>
        <taxon>Buchnereae</taxon>
        <taxon>Striga</taxon>
    </lineage>
</organism>
<dbReference type="PANTHER" id="PTHR23272:SF187">
    <property type="entry name" value="AC9 TRANSPOSASE-RELATED"/>
    <property type="match status" value="1"/>
</dbReference>
<feature type="domain" description="hAT-like transposase RNase-H fold" evidence="1">
    <location>
        <begin position="102"/>
        <end position="203"/>
    </location>
</feature>
<evidence type="ECO:0000313" key="2">
    <source>
        <dbReference type="EMBL" id="CAA0812143.1"/>
    </source>
</evidence>
<dbReference type="OrthoDB" id="1937726at2759"/>
<gene>
    <name evidence="2" type="ORF">SHERM_12959</name>
</gene>
<comment type="caution">
    <text evidence="2">The sequence shown here is derived from an EMBL/GenBank/DDBJ whole genome shotgun (WGS) entry which is preliminary data.</text>
</comment>
<protein>
    <submittedName>
        <fullName evidence="2">Zinc finger BED domain-containing protein DAYSLEEPER</fullName>
    </submittedName>
</protein>
<dbReference type="Pfam" id="PF14372">
    <property type="entry name" value="hAT-like_RNase-H"/>
    <property type="match status" value="1"/>
</dbReference>
<dbReference type="InterPro" id="IPR012337">
    <property type="entry name" value="RNaseH-like_sf"/>
</dbReference>
<dbReference type="EMBL" id="CACSLK010009714">
    <property type="protein sequence ID" value="CAA0812143.1"/>
    <property type="molecule type" value="Genomic_DNA"/>
</dbReference>
<dbReference type="PANTHER" id="PTHR23272">
    <property type="entry name" value="BED FINGER-RELATED"/>
    <property type="match status" value="1"/>
</dbReference>
<sequence length="280" mass="32886">MEKGIDKVRDSVAYWSATPKRHERFEKMARQMLGEYEKRIALDCKTRWNSTYTMLSTALLYQDVFERLASRAPCVPSTEDWKFARKLCDRLKMFYDVTELLSGTKYVTTNLFFPKICNIFLAIRRWQRSDNPKVEEMSRKMKEKFNKYWSDVHGLMVVAVVLDPRYKLQLLNALFLKIHGSVSVADESVNKVKELLCNLVLEYQDTVEVVATTDGAQTRPRAPPQVDDEDWMDTFDDYMSKQPAVTSTYVRTELDLYFEEPLLPRTQDLDIVQWMKMLPP</sequence>
<evidence type="ECO:0000259" key="1">
    <source>
        <dbReference type="Pfam" id="PF14372"/>
    </source>
</evidence>
<keyword evidence="3" id="KW-1185">Reference proteome</keyword>
<dbReference type="InterPro" id="IPR025525">
    <property type="entry name" value="hAT-like_transposase_RNase-H"/>
</dbReference>
<dbReference type="SUPFAM" id="SSF53098">
    <property type="entry name" value="Ribonuclease H-like"/>
    <property type="match status" value="1"/>
</dbReference>
<accession>A0A9N7R3R9</accession>
<dbReference type="Proteomes" id="UP001153555">
    <property type="component" value="Unassembled WGS sequence"/>
</dbReference>
<proteinExistence type="predicted"/>
<name>A0A9N7R3R9_STRHE</name>
<evidence type="ECO:0000313" key="3">
    <source>
        <dbReference type="Proteomes" id="UP001153555"/>
    </source>
</evidence>
<reference evidence="2" key="1">
    <citation type="submission" date="2019-12" db="EMBL/GenBank/DDBJ databases">
        <authorList>
            <person name="Scholes J."/>
        </authorList>
    </citation>
    <scope>NUCLEOTIDE SEQUENCE</scope>
</reference>